<dbReference type="InterPro" id="IPR008767">
    <property type="entry name" value="Phage_SPP1_head-tail_adaptor"/>
</dbReference>
<dbReference type="EMBL" id="UOEG01000227">
    <property type="protein sequence ID" value="VAW01533.1"/>
    <property type="molecule type" value="Genomic_DNA"/>
</dbReference>
<name>A0A3B0SC36_9ZZZZ</name>
<dbReference type="InterPro" id="IPR038666">
    <property type="entry name" value="SSP1_head-tail_sf"/>
</dbReference>
<proteinExistence type="predicted"/>
<sequence>MAHINLNRNLVLEAAQRVPDGAGGFSETWVQLGTMWAEVKARTGRKILGEGVSLSNTGYRITVRAAEFGAPSRPAPEQRFRDGTRIFRILSVAEQDCDGRFLTCFADEEVAV</sequence>
<protein>
    <submittedName>
        <fullName evidence="1">Gene Transfer Agent head-tail adaptor protein</fullName>
    </submittedName>
</protein>
<evidence type="ECO:0000313" key="1">
    <source>
        <dbReference type="EMBL" id="VAW01533.1"/>
    </source>
</evidence>
<organism evidence="1">
    <name type="scientific">hydrothermal vent metagenome</name>
    <dbReference type="NCBI Taxonomy" id="652676"/>
    <lineage>
        <taxon>unclassified sequences</taxon>
        <taxon>metagenomes</taxon>
        <taxon>ecological metagenomes</taxon>
    </lineage>
</organism>
<dbReference type="Pfam" id="PF05521">
    <property type="entry name" value="Phage_HCP"/>
    <property type="match status" value="1"/>
</dbReference>
<accession>A0A3B0SC36</accession>
<gene>
    <name evidence="1" type="ORF">MNBD_ALPHA07-1493</name>
</gene>
<dbReference type="Gene3D" id="2.40.10.270">
    <property type="entry name" value="Bacteriophage SPP1 head-tail adaptor protein"/>
    <property type="match status" value="1"/>
</dbReference>
<dbReference type="AlphaFoldDB" id="A0A3B0SC36"/>
<reference evidence="1" key="1">
    <citation type="submission" date="2018-06" db="EMBL/GenBank/DDBJ databases">
        <authorList>
            <person name="Zhirakovskaya E."/>
        </authorList>
    </citation>
    <scope>NUCLEOTIDE SEQUENCE</scope>
</reference>